<organism evidence="3 4">
    <name type="scientific">Thermothielavioides terrestris</name>
    <dbReference type="NCBI Taxonomy" id="2587410"/>
    <lineage>
        <taxon>Eukaryota</taxon>
        <taxon>Fungi</taxon>
        <taxon>Dikarya</taxon>
        <taxon>Ascomycota</taxon>
        <taxon>Pezizomycotina</taxon>
        <taxon>Sordariomycetes</taxon>
        <taxon>Sordariomycetidae</taxon>
        <taxon>Sordariales</taxon>
        <taxon>Chaetomiaceae</taxon>
        <taxon>Thermothielavioides</taxon>
    </lineage>
</organism>
<evidence type="ECO:0000313" key="4">
    <source>
        <dbReference type="Proteomes" id="UP000289323"/>
    </source>
</evidence>
<evidence type="ECO:0000256" key="2">
    <source>
        <dbReference type="SAM" id="Phobius"/>
    </source>
</evidence>
<dbReference type="EMBL" id="OUUZ01000008">
    <property type="protein sequence ID" value="SPQ21373.1"/>
    <property type="molecule type" value="Genomic_DNA"/>
</dbReference>
<dbReference type="Proteomes" id="UP000289323">
    <property type="component" value="Unassembled WGS sequence"/>
</dbReference>
<reference evidence="3 4" key="1">
    <citation type="submission" date="2018-04" db="EMBL/GenBank/DDBJ databases">
        <authorList>
            <person name="Huttner S."/>
            <person name="Dainat J."/>
        </authorList>
    </citation>
    <scope>NUCLEOTIDE SEQUENCE [LARGE SCALE GENOMIC DNA]</scope>
</reference>
<keyword evidence="2" id="KW-1133">Transmembrane helix</keyword>
<protein>
    <submittedName>
        <fullName evidence="3">A85eab1e-5d0b-44d7-b9e4-78e6095a8cca</fullName>
    </submittedName>
</protein>
<feature type="transmembrane region" description="Helical" evidence="2">
    <location>
        <begin position="168"/>
        <end position="189"/>
    </location>
</feature>
<gene>
    <name evidence="3" type="ORF">TT172_LOCUS3792</name>
</gene>
<keyword evidence="2" id="KW-0812">Transmembrane</keyword>
<evidence type="ECO:0000313" key="3">
    <source>
        <dbReference type="EMBL" id="SPQ21373.1"/>
    </source>
</evidence>
<accession>A0A446BG19</accession>
<feature type="transmembrane region" description="Helical" evidence="2">
    <location>
        <begin position="54"/>
        <end position="82"/>
    </location>
</feature>
<feature type="region of interest" description="Disordered" evidence="1">
    <location>
        <begin position="222"/>
        <end position="259"/>
    </location>
</feature>
<name>A0A446BG19_9PEZI</name>
<evidence type="ECO:0000256" key="1">
    <source>
        <dbReference type="SAM" id="MobiDB-lite"/>
    </source>
</evidence>
<sequence length="288" mass="30631">MLGFSLRSQPSRPPPPFDPAIEAWLDSLPPPATRPSRRELRQWRLTDYHGLGRSVFVTCVVLRAVSLALALSVTGAIASVASGRTASSDVLDRLVPALVVCPVVALWNAAEFVTACLLRDGGISPTIHMFVDGILFVSVAISMGVLLVDIICGIGDFGSAFDAAATEISSVCLLVILMVIHSFLLFFFVCNYFESARRNGGPDGGHPASGHAHLTAPWSQVAPPADKTALSPSPEPPKFGHANPAVELEQFDTDTRPLHEQPGFAIAASQYQAEMEWPPAVASGGLPR</sequence>
<feature type="transmembrane region" description="Helical" evidence="2">
    <location>
        <begin position="94"/>
        <end position="118"/>
    </location>
</feature>
<feature type="transmembrane region" description="Helical" evidence="2">
    <location>
        <begin position="130"/>
        <end position="148"/>
    </location>
</feature>
<dbReference type="AlphaFoldDB" id="A0A446BG19"/>
<keyword evidence="2" id="KW-0472">Membrane</keyword>
<proteinExistence type="predicted"/>